<evidence type="ECO:0000313" key="2">
    <source>
        <dbReference type="EMBL" id="EEF59510.1"/>
    </source>
</evidence>
<dbReference type="PANTHER" id="PTHR13932:SF5">
    <property type="entry name" value="RADICAL S-ADENOSYL METHIONINE DOMAIN-CONTAINING PROTEIN 1, MITOCHONDRIAL"/>
    <property type="match status" value="1"/>
</dbReference>
<dbReference type="RefSeq" id="WP_007416509.1">
    <property type="nucleotide sequence ID" value="NZ_ABOX02000027.1"/>
</dbReference>
<dbReference type="GO" id="GO:0005737">
    <property type="term" value="C:cytoplasm"/>
    <property type="evidence" value="ECO:0007669"/>
    <property type="project" value="TreeGrafter"/>
</dbReference>
<dbReference type="GO" id="GO:0051539">
    <property type="term" value="F:4 iron, 4 sulfur cluster binding"/>
    <property type="evidence" value="ECO:0007669"/>
    <property type="project" value="TreeGrafter"/>
</dbReference>
<dbReference type="SUPFAM" id="SSF102114">
    <property type="entry name" value="Radical SAM enzymes"/>
    <property type="match status" value="1"/>
</dbReference>
<dbReference type="InterPro" id="IPR058240">
    <property type="entry name" value="rSAM_sf"/>
</dbReference>
<dbReference type="AlphaFoldDB" id="B9XL16"/>
<accession>B9XL16</accession>
<evidence type="ECO:0000313" key="3">
    <source>
        <dbReference type="Proteomes" id="UP000003688"/>
    </source>
</evidence>
<comment type="caution">
    <text evidence="2">The sequence shown here is derived from an EMBL/GenBank/DDBJ whole genome shotgun (WGS) entry which is preliminary data.</text>
</comment>
<dbReference type="SFLD" id="SFLDG01065">
    <property type="entry name" value="anaerobic_coproporphyrinogen-I"/>
    <property type="match status" value="1"/>
</dbReference>
<dbReference type="InterPro" id="IPR006638">
    <property type="entry name" value="Elp3/MiaA/NifB-like_rSAM"/>
</dbReference>
<dbReference type="STRING" id="320771.Cflav_PD2354"/>
<dbReference type="OrthoDB" id="9808022at2"/>
<dbReference type="EMBL" id="ABOX02000027">
    <property type="protein sequence ID" value="EEF59510.1"/>
    <property type="molecule type" value="Genomic_DNA"/>
</dbReference>
<sequence>MSTETQSLLESMLRGPAYEAYTYAYPHKTAYRSLAEQIPLRTLWETQQCNALFLYVHVPFCEMRCGFCNLFTTTNPNQTLIDGYLAALQRQASVVRDALHNPAFARLAFGGGTPTFLEPAELEILFAVVEEIMGADSRSLPFSVETSPATATCERLNLLHDHGVDRISIGIQSFLEHEVAAVGRSQKRQEVETALQNIRSLNFPTLNIDLIYGLPGQTMDSWMESLSSALQYRPEELFLYPLYVRPLTGLGRKDRHWEDLRLQMYREARSRLLANGYTQISMRMFRAEHAPTAEGPAYCAQEDGMIGLGCGARSYTRNLHYAMPYAVDSINVRNLIQSFNQTTEDQFAHADYGFILDDSEQKRRYVAQTLLLASGLPLDFYQKRFGTSVFEDLPELCELEVLGFAVRESQLLRLTTEGMERSDVIGPWLYSPQVVELMRNCKLE</sequence>
<dbReference type="NCBIfam" id="NF006067">
    <property type="entry name" value="PRK08208.1"/>
    <property type="match status" value="1"/>
</dbReference>
<organism evidence="2 3">
    <name type="scientific">Pedosphaera parvula (strain Ellin514)</name>
    <dbReference type="NCBI Taxonomy" id="320771"/>
    <lineage>
        <taxon>Bacteria</taxon>
        <taxon>Pseudomonadati</taxon>
        <taxon>Verrucomicrobiota</taxon>
        <taxon>Pedosphaerae</taxon>
        <taxon>Pedosphaerales</taxon>
        <taxon>Pedosphaeraceae</taxon>
        <taxon>Pedosphaera</taxon>
    </lineage>
</organism>
<dbReference type="InterPro" id="IPR007197">
    <property type="entry name" value="rSAM"/>
</dbReference>
<gene>
    <name evidence="2" type="ORF">Cflav_PD2354</name>
</gene>
<dbReference type="PROSITE" id="PS51918">
    <property type="entry name" value="RADICAL_SAM"/>
    <property type="match status" value="1"/>
</dbReference>
<name>B9XL16_PEDPL</name>
<keyword evidence="2" id="KW-0560">Oxidoreductase</keyword>
<dbReference type="InterPro" id="IPR034505">
    <property type="entry name" value="Coproporphyrinogen-III_oxidase"/>
</dbReference>
<dbReference type="Pfam" id="PF04055">
    <property type="entry name" value="Radical_SAM"/>
    <property type="match status" value="1"/>
</dbReference>
<dbReference type="SFLD" id="SFLDS00029">
    <property type="entry name" value="Radical_SAM"/>
    <property type="match status" value="1"/>
</dbReference>
<dbReference type="PANTHER" id="PTHR13932">
    <property type="entry name" value="COPROPORPHYRINIGEN III OXIDASE"/>
    <property type="match status" value="1"/>
</dbReference>
<dbReference type="CDD" id="cd01335">
    <property type="entry name" value="Radical_SAM"/>
    <property type="match status" value="1"/>
</dbReference>
<protein>
    <submittedName>
        <fullName evidence="2">Coproporphyrinogen dehydrogenase</fullName>
        <ecNumber evidence="2">1.3.98.3</ecNumber>
    </submittedName>
</protein>
<dbReference type="Gene3D" id="3.30.750.200">
    <property type="match status" value="1"/>
</dbReference>
<reference evidence="2 3" key="1">
    <citation type="journal article" date="2011" name="J. Bacteriol.">
        <title>Genome sequence of 'Pedosphaera parvula' Ellin514, an aerobic Verrucomicrobial isolate from pasture soil.</title>
        <authorList>
            <person name="Kant R."/>
            <person name="van Passel M.W."/>
            <person name="Sangwan P."/>
            <person name="Palva A."/>
            <person name="Lucas S."/>
            <person name="Copeland A."/>
            <person name="Lapidus A."/>
            <person name="Glavina Del Rio T."/>
            <person name="Dalin E."/>
            <person name="Tice H."/>
            <person name="Bruce D."/>
            <person name="Goodwin L."/>
            <person name="Pitluck S."/>
            <person name="Chertkov O."/>
            <person name="Larimer F.W."/>
            <person name="Land M.L."/>
            <person name="Hauser L."/>
            <person name="Brettin T.S."/>
            <person name="Detter J.C."/>
            <person name="Han S."/>
            <person name="de Vos W.M."/>
            <person name="Janssen P.H."/>
            <person name="Smidt H."/>
        </authorList>
    </citation>
    <scope>NUCLEOTIDE SEQUENCE [LARGE SCALE GENOMIC DNA]</scope>
    <source>
        <strain evidence="2 3">Ellin514</strain>
    </source>
</reference>
<dbReference type="GO" id="GO:0006779">
    <property type="term" value="P:porphyrin-containing compound biosynthetic process"/>
    <property type="evidence" value="ECO:0007669"/>
    <property type="project" value="TreeGrafter"/>
</dbReference>
<proteinExistence type="predicted"/>
<dbReference type="Proteomes" id="UP000003688">
    <property type="component" value="Unassembled WGS sequence"/>
</dbReference>
<feature type="domain" description="Radical SAM core" evidence="1">
    <location>
        <begin position="46"/>
        <end position="283"/>
    </location>
</feature>
<dbReference type="EC" id="1.3.98.3" evidence="2"/>
<dbReference type="SMART" id="SM00729">
    <property type="entry name" value="Elp3"/>
    <property type="match status" value="1"/>
</dbReference>
<evidence type="ECO:0000259" key="1">
    <source>
        <dbReference type="PROSITE" id="PS51918"/>
    </source>
</evidence>
<dbReference type="GO" id="GO:0051989">
    <property type="term" value="F:coproporphyrinogen dehydrogenase activity"/>
    <property type="evidence" value="ECO:0007669"/>
    <property type="project" value="UniProtKB-EC"/>
</dbReference>
<keyword evidence="3" id="KW-1185">Reference proteome</keyword>